<evidence type="ECO:0000256" key="2">
    <source>
        <dbReference type="ARBA" id="ARBA00009087"/>
    </source>
</evidence>
<accession>A0A5C3R1N1</accession>
<dbReference type="GO" id="GO:0006364">
    <property type="term" value="P:rRNA processing"/>
    <property type="evidence" value="ECO:0007669"/>
    <property type="project" value="InterPro"/>
</dbReference>
<organism evidence="8 9">
    <name type="scientific">Pterulicium gracile</name>
    <dbReference type="NCBI Taxonomy" id="1884261"/>
    <lineage>
        <taxon>Eukaryota</taxon>
        <taxon>Fungi</taxon>
        <taxon>Dikarya</taxon>
        <taxon>Basidiomycota</taxon>
        <taxon>Agaricomycotina</taxon>
        <taxon>Agaricomycetes</taxon>
        <taxon>Agaricomycetidae</taxon>
        <taxon>Agaricales</taxon>
        <taxon>Pleurotineae</taxon>
        <taxon>Pterulaceae</taxon>
        <taxon>Pterulicium</taxon>
    </lineage>
</organism>
<dbReference type="GO" id="GO:0005730">
    <property type="term" value="C:nucleolus"/>
    <property type="evidence" value="ECO:0007669"/>
    <property type="project" value="UniProtKB-SubCell"/>
</dbReference>
<dbReference type="Pfam" id="PF25121">
    <property type="entry name" value="RRM_ESF1"/>
    <property type="match status" value="1"/>
</dbReference>
<dbReference type="InterPro" id="IPR056750">
    <property type="entry name" value="RRM_ESF1"/>
</dbReference>
<feature type="compositionally biased region" description="Basic and acidic residues" evidence="5">
    <location>
        <begin position="405"/>
        <end position="419"/>
    </location>
</feature>
<evidence type="ECO:0000259" key="7">
    <source>
        <dbReference type="Pfam" id="PF25121"/>
    </source>
</evidence>
<feature type="domain" description="ESF1 RRM" evidence="7">
    <location>
        <begin position="166"/>
        <end position="333"/>
    </location>
</feature>
<comment type="subcellular location">
    <subcellularLocation>
        <location evidence="1">Nucleus</location>
        <location evidence="1">Nucleolus</location>
    </subcellularLocation>
</comment>
<dbReference type="PANTHER" id="PTHR12202:SF0">
    <property type="entry name" value="ESF1 HOMOLOG"/>
    <property type="match status" value="1"/>
</dbReference>
<dbReference type="AlphaFoldDB" id="A0A5C3R1N1"/>
<dbReference type="Proteomes" id="UP000305067">
    <property type="component" value="Unassembled WGS sequence"/>
</dbReference>
<evidence type="ECO:0000313" key="8">
    <source>
        <dbReference type="EMBL" id="TFL06751.1"/>
    </source>
</evidence>
<feature type="region of interest" description="Disordered" evidence="5">
    <location>
        <begin position="387"/>
        <end position="537"/>
    </location>
</feature>
<evidence type="ECO:0000256" key="5">
    <source>
        <dbReference type="SAM" id="MobiDB-lite"/>
    </source>
</evidence>
<feature type="compositionally biased region" description="Basic and acidic residues" evidence="5">
    <location>
        <begin position="231"/>
        <end position="244"/>
    </location>
</feature>
<feature type="compositionally biased region" description="Polar residues" evidence="5">
    <location>
        <begin position="448"/>
        <end position="457"/>
    </location>
</feature>
<protein>
    <submittedName>
        <fullName evidence="8">Uncharacterized protein</fullName>
    </submittedName>
</protein>
<dbReference type="STRING" id="1884261.A0A5C3R1N1"/>
<feature type="compositionally biased region" description="Basic residues" evidence="5">
    <location>
        <begin position="472"/>
        <end position="481"/>
    </location>
</feature>
<dbReference type="EMBL" id="ML178815">
    <property type="protein sequence ID" value="TFL06751.1"/>
    <property type="molecule type" value="Genomic_DNA"/>
</dbReference>
<reference evidence="8 9" key="1">
    <citation type="journal article" date="2019" name="Nat. Ecol. Evol.">
        <title>Megaphylogeny resolves global patterns of mushroom evolution.</title>
        <authorList>
            <person name="Varga T."/>
            <person name="Krizsan K."/>
            <person name="Foldi C."/>
            <person name="Dima B."/>
            <person name="Sanchez-Garcia M."/>
            <person name="Sanchez-Ramirez S."/>
            <person name="Szollosi G.J."/>
            <person name="Szarkandi J.G."/>
            <person name="Papp V."/>
            <person name="Albert L."/>
            <person name="Andreopoulos W."/>
            <person name="Angelini C."/>
            <person name="Antonin V."/>
            <person name="Barry K.W."/>
            <person name="Bougher N.L."/>
            <person name="Buchanan P."/>
            <person name="Buyck B."/>
            <person name="Bense V."/>
            <person name="Catcheside P."/>
            <person name="Chovatia M."/>
            <person name="Cooper J."/>
            <person name="Damon W."/>
            <person name="Desjardin D."/>
            <person name="Finy P."/>
            <person name="Geml J."/>
            <person name="Haridas S."/>
            <person name="Hughes K."/>
            <person name="Justo A."/>
            <person name="Karasinski D."/>
            <person name="Kautmanova I."/>
            <person name="Kiss B."/>
            <person name="Kocsube S."/>
            <person name="Kotiranta H."/>
            <person name="LaButti K.M."/>
            <person name="Lechner B.E."/>
            <person name="Liimatainen K."/>
            <person name="Lipzen A."/>
            <person name="Lukacs Z."/>
            <person name="Mihaltcheva S."/>
            <person name="Morgado L.N."/>
            <person name="Niskanen T."/>
            <person name="Noordeloos M.E."/>
            <person name="Ohm R.A."/>
            <person name="Ortiz-Santana B."/>
            <person name="Ovrebo C."/>
            <person name="Racz N."/>
            <person name="Riley R."/>
            <person name="Savchenko A."/>
            <person name="Shiryaev A."/>
            <person name="Soop K."/>
            <person name="Spirin V."/>
            <person name="Szebenyi C."/>
            <person name="Tomsovsky M."/>
            <person name="Tulloss R.E."/>
            <person name="Uehling J."/>
            <person name="Grigoriev I.V."/>
            <person name="Vagvolgyi C."/>
            <person name="Papp T."/>
            <person name="Martin F.M."/>
            <person name="Miettinen O."/>
            <person name="Hibbett D.S."/>
            <person name="Nagy L.G."/>
        </authorList>
    </citation>
    <scope>NUCLEOTIDE SEQUENCE [LARGE SCALE GENOMIC DNA]</scope>
    <source>
        <strain evidence="8 9">CBS 309.79</strain>
    </source>
</reference>
<feature type="compositionally biased region" description="Acidic residues" evidence="5">
    <location>
        <begin position="429"/>
        <end position="440"/>
    </location>
</feature>
<evidence type="ECO:0000256" key="3">
    <source>
        <dbReference type="ARBA" id="ARBA00023054"/>
    </source>
</evidence>
<keyword evidence="3" id="KW-0175">Coiled coil</keyword>
<keyword evidence="4" id="KW-0539">Nucleus</keyword>
<feature type="region of interest" description="Disordered" evidence="5">
    <location>
        <begin position="67"/>
        <end position="130"/>
    </location>
</feature>
<keyword evidence="9" id="KW-1185">Reference proteome</keyword>
<dbReference type="InterPro" id="IPR039754">
    <property type="entry name" value="Esf1"/>
</dbReference>
<feature type="compositionally biased region" description="Acidic residues" evidence="5">
    <location>
        <begin position="95"/>
        <end position="109"/>
    </location>
</feature>
<sequence>MSDPRFAKFKTDPRFRPLKKHKSKVVVDDRFKSVFDKTKEKKKGRVDKYGRPVSDTHDRDALHRFYRLEENSDAENDEAKPTVVDYARGGVLLESSDEEDEEEEEDDSGEVTFGQDSTKPITIPLDEDAEIDLDEDTIADLDAQAAAYSKRAEAEEQEKSEPGEKTRRIAVVNLDWDHVRALHLYKIFSSLLATNTPTAGPSKKSKKSHAVYGKVLNVKVFPSQFGKERIAREEKEGPPRELFKQPEAMNPDDINEKNIYEVDNEEYDEEALRKYQVDRLRYYYAIATCDTVQAASHIFSELEGTELERSANVFDLSFVPDGMTFDEDPRDEADDTSIGNYKGLDFSTDALRHSKVKLTWDDDDHERYAVTRRALTKKEIEEEDFRAYIASSSDEEEEEQAADSTSKDAKRASERDRLRALLIGNHDDELPEGWGDEDGNPGDVDMQITFSSGLNRTETQDENTIEKYQRKLKERKQKRKDRLKETAEEEEAEDVPKDDFFAAGSDDEVEPPKKASKKKKGSKASEAESASRKDATKEELALLVTGDSAETGAQHFDLSAVIKAEKLKKRRTKNKKAAPQLDDLQEDFVIDVADNRFAAIHQDHSYAIDPSNPSFKKTKAMSALLSQPFDDKKARGKPSSETPREESKERPLDKLVESVKRKSGTNSSGQERKGKRSRLA</sequence>
<name>A0A5C3R1N1_9AGAR</name>
<dbReference type="PANTHER" id="PTHR12202">
    <property type="entry name" value="ESF1 HOMOLOG"/>
    <property type="match status" value="1"/>
</dbReference>
<dbReference type="OrthoDB" id="431825at2759"/>
<feature type="domain" description="NUC153" evidence="6">
    <location>
        <begin position="594"/>
        <end position="621"/>
    </location>
</feature>
<comment type="similarity">
    <text evidence="2">Belongs to the ESF1 family.</text>
</comment>
<feature type="region of interest" description="Disordered" evidence="5">
    <location>
        <begin position="231"/>
        <end position="252"/>
    </location>
</feature>
<dbReference type="Pfam" id="PF08159">
    <property type="entry name" value="NUC153"/>
    <property type="match status" value="1"/>
</dbReference>
<feature type="compositionally biased region" description="Basic and acidic residues" evidence="5">
    <location>
        <begin position="523"/>
        <end position="537"/>
    </location>
</feature>
<evidence type="ECO:0000256" key="4">
    <source>
        <dbReference type="ARBA" id="ARBA00023242"/>
    </source>
</evidence>
<evidence type="ECO:0000313" key="9">
    <source>
        <dbReference type="Proteomes" id="UP000305067"/>
    </source>
</evidence>
<proteinExistence type="inferred from homology"/>
<evidence type="ECO:0000256" key="1">
    <source>
        <dbReference type="ARBA" id="ARBA00004604"/>
    </source>
</evidence>
<feature type="compositionally biased region" description="Basic and acidic residues" evidence="5">
    <location>
        <begin position="642"/>
        <end position="660"/>
    </location>
</feature>
<dbReference type="GO" id="GO:0003723">
    <property type="term" value="F:RNA binding"/>
    <property type="evidence" value="ECO:0007669"/>
    <property type="project" value="TreeGrafter"/>
</dbReference>
<dbReference type="InterPro" id="IPR012580">
    <property type="entry name" value="NUC153"/>
</dbReference>
<gene>
    <name evidence="8" type="ORF">BDV98DRAFT_163712</name>
</gene>
<evidence type="ECO:0000259" key="6">
    <source>
        <dbReference type="Pfam" id="PF08159"/>
    </source>
</evidence>
<feature type="region of interest" description="Disordered" evidence="5">
    <location>
        <begin position="624"/>
        <end position="680"/>
    </location>
</feature>